<feature type="compositionally biased region" description="Basic residues" evidence="1">
    <location>
        <begin position="50"/>
        <end position="59"/>
    </location>
</feature>
<evidence type="ECO:0000256" key="1">
    <source>
        <dbReference type="SAM" id="MobiDB-lite"/>
    </source>
</evidence>
<accession>A0A426YH44</accession>
<sequence length="164" mass="18289">MTGQNQIGNWQLTIPTSPGTVRRIESRRVDRPPIKTPIQAQRDEKGWIPRARRRRRRARGRGEELEVEVVVDVVERRRGRRPSGPPGDGGGERAEETAAEGIGSGIRRTWVGQPIVGRIASLDDLSFARFNSLAAVEARRRTNGGRFNPSDKAVPPPRLSVSLW</sequence>
<comment type="caution">
    <text evidence="2">The sequence shown here is derived from an EMBL/GenBank/DDBJ whole genome shotgun (WGS) entry which is preliminary data.</text>
</comment>
<evidence type="ECO:0000313" key="2">
    <source>
        <dbReference type="EMBL" id="RRT51079.1"/>
    </source>
</evidence>
<gene>
    <name evidence="2" type="ORF">B296_00009901</name>
</gene>
<organism evidence="2 3">
    <name type="scientific">Ensete ventricosum</name>
    <name type="common">Abyssinian banana</name>
    <name type="synonym">Musa ensete</name>
    <dbReference type="NCBI Taxonomy" id="4639"/>
    <lineage>
        <taxon>Eukaryota</taxon>
        <taxon>Viridiplantae</taxon>
        <taxon>Streptophyta</taxon>
        <taxon>Embryophyta</taxon>
        <taxon>Tracheophyta</taxon>
        <taxon>Spermatophyta</taxon>
        <taxon>Magnoliopsida</taxon>
        <taxon>Liliopsida</taxon>
        <taxon>Zingiberales</taxon>
        <taxon>Musaceae</taxon>
        <taxon>Ensete</taxon>
    </lineage>
</organism>
<dbReference type="Proteomes" id="UP000287651">
    <property type="component" value="Unassembled WGS sequence"/>
</dbReference>
<feature type="region of interest" description="Disordered" evidence="1">
    <location>
        <begin position="143"/>
        <end position="164"/>
    </location>
</feature>
<dbReference type="AlphaFoldDB" id="A0A426YH44"/>
<reference evidence="2 3" key="1">
    <citation type="journal article" date="2014" name="Agronomy (Basel)">
        <title>A Draft Genome Sequence for Ensete ventricosum, the Drought-Tolerant Tree Against Hunger.</title>
        <authorList>
            <person name="Harrison J."/>
            <person name="Moore K.A."/>
            <person name="Paszkiewicz K."/>
            <person name="Jones T."/>
            <person name="Grant M."/>
            <person name="Ambacheew D."/>
            <person name="Muzemil S."/>
            <person name="Studholme D.J."/>
        </authorList>
    </citation>
    <scope>NUCLEOTIDE SEQUENCE [LARGE SCALE GENOMIC DNA]</scope>
</reference>
<proteinExistence type="predicted"/>
<dbReference type="EMBL" id="AMZH03012404">
    <property type="protein sequence ID" value="RRT51079.1"/>
    <property type="molecule type" value="Genomic_DNA"/>
</dbReference>
<protein>
    <submittedName>
        <fullName evidence="2">Uncharacterized protein</fullName>
    </submittedName>
</protein>
<feature type="region of interest" description="Disordered" evidence="1">
    <location>
        <begin position="27"/>
        <end position="62"/>
    </location>
</feature>
<feature type="region of interest" description="Disordered" evidence="1">
    <location>
        <begin position="75"/>
        <end position="101"/>
    </location>
</feature>
<name>A0A426YH44_ENSVE</name>
<evidence type="ECO:0000313" key="3">
    <source>
        <dbReference type="Proteomes" id="UP000287651"/>
    </source>
</evidence>